<dbReference type="GO" id="GO:0004175">
    <property type="term" value="F:endopeptidase activity"/>
    <property type="evidence" value="ECO:0007669"/>
    <property type="project" value="UniProtKB-ARBA"/>
</dbReference>
<dbReference type="Proteomes" id="UP000664904">
    <property type="component" value="Chromosome"/>
</dbReference>
<feature type="transmembrane region" description="Helical" evidence="1">
    <location>
        <begin position="183"/>
        <end position="204"/>
    </location>
</feature>
<keyword evidence="3" id="KW-0645">Protease</keyword>
<organism evidence="3 4">
    <name type="scientific">Pseudoalteromonas xiamenensis</name>
    <dbReference type="NCBI Taxonomy" id="882626"/>
    <lineage>
        <taxon>Bacteria</taxon>
        <taxon>Pseudomonadati</taxon>
        <taxon>Pseudomonadota</taxon>
        <taxon>Gammaproteobacteria</taxon>
        <taxon>Alteromonadales</taxon>
        <taxon>Pseudoalteromonadaceae</taxon>
        <taxon>Pseudoalteromonas</taxon>
    </lineage>
</organism>
<dbReference type="GO" id="GO:0008237">
    <property type="term" value="F:metallopeptidase activity"/>
    <property type="evidence" value="ECO:0007669"/>
    <property type="project" value="UniProtKB-KW"/>
</dbReference>
<proteinExistence type="predicted"/>
<evidence type="ECO:0000256" key="1">
    <source>
        <dbReference type="SAM" id="Phobius"/>
    </source>
</evidence>
<reference evidence="3" key="1">
    <citation type="submission" date="2021-03" db="EMBL/GenBank/DDBJ databases">
        <title>Complete Genome of Pseudoalteromonas xiamenensis STKMTI.2, a new potential marine bacterium producing anti-Vibrio compounds.</title>
        <authorList>
            <person name="Handayani D.P."/>
            <person name="Isnansetyo A."/>
            <person name="Istiqomah I."/>
            <person name="Jumina J."/>
        </authorList>
    </citation>
    <scope>NUCLEOTIDE SEQUENCE</scope>
    <source>
        <strain evidence="3">STKMTI.2</strain>
    </source>
</reference>
<evidence type="ECO:0000313" key="3">
    <source>
        <dbReference type="EMBL" id="QTH70879.1"/>
    </source>
</evidence>
<dbReference type="KEGG" id="pxi:J5O05_13400"/>
<feature type="transmembrane region" description="Helical" evidence="1">
    <location>
        <begin position="38"/>
        <end position="58"/>
    </location>
</feature>
<keyword evidence="1" id="KW-0812">Transmembrane</keyword>
<dbReference type="AlphaFoldDB" id="A0A975DG07"/>
<feature type="transmembrane region" description="Helical" evidence="1">
    <location>
        <begin position="241"/>
        <end position="263"/>
    </location>
</feature>
<keyword evidence="1" id="KW-1133">Transmembrane helix</keyword>
<dbReference type="PANTHER" id="PTHR35797:SF1">
    <property type="entry name" value="PROTEASE"/>
    <property type="match status" value="1"/>
</dbReference>
<feature type="transmembrane region" description="Helical" evidence="1">
    <location>
        <begin position="150"/>
        <end position="177"/>
    </location>
</feature>
<name>A0A975DG07_9GAMM</name>
<dbReference type="GO" id="GO:0080120">
    <property type="term" value="P:CAAX-box protein maturation"/>
    <property type="evidence" value="ECO:0007669"/>
    <property type="project" value="UniProtKB-ARBA"/>
</dbReference>
<feature type="transmembrane region" description="Helical" evidence="1">
    <location>
        <begin position="74"/>
        <end position="95"/>
    </location>
</feature>
<keyword evidence="1" id="KW-0472">Membrane</keyword>
<dbReference type="InterPro" id="IPR042150">
    <property type="entry name" value="MmRce1-like"/>
</dbReference>
<keyword evidence="3" id="KW-0482">Metalloprotease</keyword>
<dbReference type="RefSeq" id="WP_208842476.1">
    <property type="nucleotide sequence ID" value="NZ_CP072133.1"/>
</dbReference>
<dbReference type="PANTHER" id="PTHR35797">
    <property type="entry name" value="PROTEASE-RELATED"/>
    <property type="match status" value="1"/>
</dbReference>
<accession>A0A975DG07</accession>
<feature type="domain" description="CAAX prenyl protease 2/Lysostaphin resistance protein A-like" evidence="2">
    <location>
        <begin position="120"/>
        <end position="223"/>
    </location>
</feature>
<dbReference type="Pfam" id="PF02517">
    <property type="entry name" value="Rce1-like"/>
    <property type="match status" value="1"/>
</dbReference>
<keyword evidence="3" id="KW-0378">Hydrolase</keyword>
<dbReference type="EMBL" id="CP072133">
    <property type="protein sequence ID" value="QTH70879.1"/>
    <property type="molecule type" value="Genomic_DNA"/>
</dbReference>
<evidence type="ECO:0000259" key="2">
    <source>
        <dbReference type="Pfam" id="PF02517"/>
    </source>
</evidence>
<sequence length="278" mass="31435">MWVNILKQLTLEMCVFVLFTFLISSIFTYLWVTSEDSAWLLGFAWGPGIAGIITAFLFRKKISGFGWSLGNVRYLLMSYFTPILYCLLIYGVVWLSPFGSYGGFESAYITSFPTMAMLGFLLQGTLYAAHSAIGEEIGWRGYLTPTLLQYCSPFQTSLMVGILWSLWHYPIIVLGLYGTDVDLVYQLICFSLMTLGVNFIYTWFRVKSGSLWTGLLLHSSHNLYIQHVFNPMTLNTGKTDYVIGEFGSALAIFGLFTVILILLNKRTFNDNLSKSIVL</sequence>
<evidence type="ECO:0000313" key="4">
    <source>
        <dbReference type="Proteomes" id="UP000664904"/>
    </source>
</evidence>
<protein>
    <submittedName>
        <fullName evidence="3">CPBP family intramembrane metalloprotease</fullName>
    </submittedName>
</protein>
<gene>
    <name evidence="3" type="ORF">J5O05_13400</name>
</gene>
<feature type="transmembrane region" description="Helical" evidence="1">
    <location>
        <begin position="9"/>
        <end position="32"/>
    </location>
</feature>
<dbReference type="InterPro" id="IPR003675">
    <property type="entry name" value="Rce1/LyrA-like_dom"/>
</dbReference>
<keyword evidence="4" id="KW-1185">Reference proteome</keyword>